<protein>
    <submittedName>
        <fullName evidence="2">GNAT family N-acetyltransferase</fullName>
    </submittedName>
</protein>
<organism evidence="2 3">
    <name type="scientific">Candidatus Blautia pullistercoris</name>
    <dbReference type="NCBI Taxonomy" id="2838499"/>
    <lineage>
        <taxon>Bacteria</taxon>
        <taxon>Bacillati</taxon>
        <taxon>Bacillota</taxon>
        <taxon>Clostridia</taxon>
        <taxon>Lachnospirales</taxon>
        <taxon>Lachnospiraceae</taxon>
        <taxon>Blautia</taxon>
    </lineage>
</organism>
<evidence type="ECO:0000259" key="1">
    <source>
        <dbReference type="PROSITE" id="PS51186"/>
    </source>
</evidence>
<accession>A0A9D1VNU3</accession>
<dbReference type="Proteomes" id="UP000824230">
    <property type="component" value="Unassembled WGS sequence"/>
</dbReference>
<proteinExistence type="predicted"/>
<gene>
    <name evidence="2" type="ORF">H9738_10410</name>
</gene>
<dbReference type="Gene3D" id="3.40.630.30">
    <property type="match status" value="1"/>
</dbReference>
<dbReference type="Pfam" id="PF00583">
    <property type="entry name" value="Acetyltransf_1"/>
    <property type="match status" value="1"/>
</dbReference>
<dbReference type="CDD" id="cd04301">
    <property type="entry name" value="NAT_SF"/>
    <property type="match status" value="1"/>
</dbReference>
<comment type="caution">
    <text evidence="2">The sequence shown here is derived from an EMBL/GenBank/DDBJ whole genome shotgun (WGS) entry which is preliminary data.</text>
</comment>
<dbReference type="PROSITE" id="PS51186">
    <property type="entry name" value="GNAT"/>
    <property type="match status" value="1"/>
</dbReference>
<dbReference type="GO" id="GO:0016747">
    <property type="term" value="F:acyltransferase activity, transferring groups other than amino-acyl groups"/>
    <property type="evidence" value="ECO:0007669"/>
    <property type="project" value="InterPro"/>
</dbReference>
<reference evidence="2" key="2">
    <citation type="submission" date="2021-04" db="EMBL/GenBank/DDBJ databases">
        <authorList>
            <person name="Gilroy R."/>
        </authorList>
    </citation>
    <scope>NUCLEOTIDE SEQUENCE</scope>
    <source>
        <strain evidence="2">ChiHjej12B11-1927</strain>
    </source>
</reference>
<reference evidence="2" key="1">
    <citation type="journal article" date="2021" name="PeerJ">
        <title>Extensive microbial diversity within the chicken gut microbiome revealed by metagenomics and culture.</title>
        <authorList>
            <person name="Gilroy R."/>
            <person name="Ravi A."/>
            <person name="Getino M."/>
            <person name="Pursley I."/>
            <person name="Horton D.L."/>
            <person name="Alikhan N.F."/>
            <person name="Baker D."/>
            <person name="Gharbi K."/>
            <person name="Hall N."/>
            <person name="Watson M."/>
            <person name="Adriaenssens E.M."/>
            <person name="Foster-Nyarko E."/>
            <person name="Jarju S."/>
            <person name="Secka A."/>
            <person name="Antonio M."/>
            <person name="Oren A."/>
            <person name="Chaudhuri R.R."/>
            <person name="La Ragione R."/>
            <person name="Hildebrand F."/>
            <person name="Pallen M.J."/>
        </authorList>
    </citation>
    <scope>NUCLEOTIDE SEQUENCE</scope>
    <source>
        <strain evidence="2">ChiHjej12B11-1927</strain>
    </source>
</reference>
<dbReference type="AlphaFoldDB" id="A0A9D1VNU3"/>
<sequence length="159" mass="18548">MELTYKKATIEDLDLLTETRIKVLRAANQLSDKEDMKEVEKESYHYYQKALLDGSHIAYLVFDRERFVGTGGVCFFQVMPTYHNPCGKKAYIMNMYTLPEYRRRGIAAKTLDMLVKDAWNKGIRAISLEATDMGRLLYEKYGFVKMNAEMELPESKNDY</sequence>
<feature type="domain" description="N-acetyltransferase" evidence="1">
    <location>
        <begin position="3"/>
        <end position="159"/>
    </location>
</feature>
<evidence type="ECO:0000313" key="2">
    <source>
        <dbReference type="EMBL" id="HIX38263.1"/>
    </source>
</evidence>
<evidence type="ECO:0000313" key="3">
    <source>
        <dbReference type="Proteomes" id="UP000824230"/>
    </source>
</evidence>
<name>A0A9D1VNU3_9FIRM</name>
<dbReference type="EMBL" id="DXFG01000224">
    <property type="protein sequence ID" value="HIX38263.1"/>
    <property type="molecule type" value="Genomic_DNA"/>
</dbReference>
<dbReference type="InterPro" id="IPR016181">
    <property type="entry name" value="Acyl_CoA_acyltransferase"/>
</dbReference>
<dbReference type="SUPFAM" id="SSF55729">
    <property type="entry name" value="Acyl-CoA N-acyltransferases (Nat)"/>
    <property type="match status" value="1"/>
</dbReference>
<dbReference type="InterPro" id="IPR000182">
    <property type="entry name" value="GNAT_dom"/>
</dbReference>